<evidence type="ECO:0000313" key="4">
    <source>
        <dbReference type="Proteomes" id="UP001597114"/>
    </source>
</evidence>
<dbReference type="EMBL" id="JBHUCO010000009">
    <property type="protein sequence ID" value="MFD1517656.1"/>
    <property type="molecule type" value="Genomic_DNA"/>
</dbReference>
<dbReference type="InterPro" id="IPR050564">
    <property type="entry name" value="F420-G6PD/mer"/>
</dbReference>
<sequence length="186" mass="20321">MNCSPTPSDGSSRNGARNCIRDLWTPGEPLRFDGTYYRLDGAPRGPFPVHDVPIWLGAYQPRMLRLTGRVADSWVPSSPYFPPDQLVAANQIIDNAARDAGRAPGAIRRAYNIGGTFTNDGTDFLQGPPKVWVEQLAELALGKGISTFILYQVESADIIRRFAAEVVPAVREIVAAERTKPRGTPA</sequence>
<feature type="domain" description="Luciferase-like" evidence="2">
    <location>
        <begin position="19"/>
        <end position="112"/>
    </location>
</feature>
<reference evidence="4" key="1">
    <citation type="journal article" date="2019" name="Int. J. Syst. Evol. Microbiol.">
        <title>The Global Catalogue of Microorganisms (GCM) 10K type strain sequencing project: providing services to taxonomists for standard genome sequencing and annotation.</title>
        <authorList>
            <consortium name="The Broad Institute Genomics Platform"/>
            <consortium name="The Broad Institute Genome Sequencing Center for Infectious Disease"/>
            <person name="Wu L."/>
            <person name="Ma J."/>
        </authorList>
    </citation>
    <scope>NUCLEOTIDE SEQUENCE [LARGE SCALE GENOMIC DNA]</scope>
    <source>
        <strain evidence="4">CCM 7043</strain>
    </source>
</reference>
<dbReference type="CDD" id="cd01097">
    <property type="entry name" value="Tetrahydromethanopterin_reductase"/>
    <property type="match status" value="1"/>
</dbReference>
<dbReference type="Proteomes" id="UP001597114">
    <property type="component" value="Unassembled WGS sequence"/>
</dbReference>
<dbReference type="GO" id="GO:0016491">
    <property type="term" value="F:oxidoreductase activity"/>
    <property type="evidence" value="ECO:0007669"/>
    <property type="project" value="UniProtKB-KW"/>
</dbReference>
<organism evidence="3 4">
    <name type="scientific">Pseudonocardia yunnanensis</name>
    <dbReference type="NCBI Taxonomy" id="58107"/>
    <lineage>
        <taxon>Bacteria</taxon>
        <taxon>Bacillati</taxon>
        <taxon>Actinomycetota</taxon>
        <taxon>Actinomycetes</taxon>
        <taxon>Pseudonocardiales</taxon>
        <taxon>Pseudonocardiaceae</taxon>
        <taxon>Pseudonocardia</taxon>
    </lineage>
</organism>
<dbReference type="PANTHER" id="PTHR43244:SF1">
    <property type="entry name" value="5,10-METHYLENETETRAHYDROMETHANOPTERIN REDUCTASE"/>
    <property type="match status" value="1"/>
</dbReference>
<dbReference type="EC" id="1.-.-.-" evidence="3"/>
<comment type="caution">
    <text evidence="3">The sequence shown here is derived from an EMBL/GenBank/DDBJ whole genome shotgun (WGS) entry which is preliminary data.</text>
</comment>
<name>A0ABW4EQ03_9PSEU</name>
<evidence type="ECO:0000259" key="2">
    <source>
        <dbReference type="Pfam" id="PF00296"/>
    </source>
</evidence>
<gene>
    <name evidence="3" type="ORF">ACFSJD_09165</name>
</gene>
<accession>A0ABW4EQ03</accession>
<evidence type="ECO:0000313" key="3">
    <source>
        <dbReference type="EMBL" id="MFD1517656.1"/>
    </source>
</evidence>
<dbReference type="RefSeq" id="WP_344721311.1">
    <property type="nucleotide sequence ID" value="NZ_BAAAUS010000007.1"/>
</dbReference>
<proteinExistence type="predicted"/>
<keyword evidence="1 3" id="KW-0560">Oxidoreductase</keyword>
<keyword evidence="4" id="KW-1185">Reference proteome</keyword>
<protein>
    <submittedName>
        <fullName evidence="3">LLM class flavin-dependent oxidoreductase</fullName>
        <ecNumber evidence="3">1.-.-.-</ecNumber>
    </submittedName>
</protein>
<dbReference type="PANTHER" id="PTHR43244">
    <property type="match status" value="1"/>
</dbReference>
<dbReference type="InterPro" id="IPR011251">
    <property type="entry name" value="Luciferase-like_dom"/>
</dbReference>
<dbReference type="Gene3D" id="3.20.20.30">
    <property type="entry name" value="Luciferase-like domain"/>
    <property type="match status" value="1"/>
</dbReference>
<dbReference type="InterPro" id="IPR036661">
    <property type="entry name" value="Luciferase-like_sf"/>
</dbReference>
<evidence type="ECO:0000256" key="1">
    <source>
        <dbReference type="ARBA" id="ARBA00023002"/>
    </source>
</evidence>
<dbReference type="SUPFAM" id="SSF51679">
    <property type="entry name" value="Bacterial luciferase-like"/>
    <property type="match status" value="1"/>
</dbReference>
<dbReference type="Pfam" id="PF00296">
    <property type="entry name" value="Bac_luciferase"/>
    <property type="match status" value="1"/>
</dbReference>